<dbReference type="CDD" id="cd03213">
    <property type="entry name" value="ABCG_EPDR"/>
    <property type="match status" value="1"/>
</dbReference>
<dbReference type="Pfam" id="PF00005">
    <property type="entry name" value="ABC_tran"/>
    <property type="match status" value="1"/>
</dbReference>
<evidence type="ECO:0000256" key="3">
    <source>
        <dbReference type="ARBA" id="ARBA00022448"/>
    </source>
</evidence>
<reference evidence="12 13" key="1">
    <citation type="journal article" date="2019" name="BMC Genomics">
        <title>New insights from Opisthorchis felineus genome: update on genomics of the epidemiologically important liver flukes.</title>
        <authorList>
            <person name="Ershov N.I."/>
            <person name="Mordvinov V.A."/>
            <person name="Prokhortchouk E.B."/>
            <person name="Pakharukova M.Y."/>
            <person name="Gunbin K.V."/>
            <person name="Ustyantsev K."/>
            <person name="Genaev M.A."/>
            <person name="Blinov A.G."/>
            <person name="Mazur A."/>
            <person name="Boulygina E."/>
            <person name="Tsygankova S."/>
            <person name="Khrameeva E."/>
            <person name="Chekanov N."/>
            <person name="Fan G."/>
            <person name="Xiao A."/>
            <person name="Zhang H."/>
            <person name="Xu X."/>
            <person name="Yang H."/>
            <person name="Solovyev V."/>
            <person name="Lee S.M."/>
            <person name="Liu X."/>
            <person name="Afonnikov D.A."/>
            <person name="Skryabin K.G."/>
        </authorList>
    </citation>
    <scope>NUCLEOTIDE SEQUENCE [LARGE SCALE GENOMIC DNA]</scope>
    <source>
        <strain evidence="12">AK-0245</strain>
        <tissue evidence="12">Whole organism</tissue>
    </source>
</reference>
<dbReference type="STRING" id="147828.A0A4S2M6N0"/>
<dbReference type="InterPro" id="IPR043926">
    <property type="entry name" value="ABCG_dom"/>
</dbReference>
<proteinExistence type="inferred from homology"/>
<dbReference type="InterPro" id="IPR013525">
    <property type="entry name" value="ABC2_TM"/>
</dbReference>
<dbReference type="PANTHER" id="PTHR48041">
    <property type="entry name" value="ABC TRANSPORTER G FAMILY MEMBER 28"/>
    <property type="match status" value="1"/>
</dbReference>
<dbReference type="GO" id="GO:0005524">
    <property type="term" value="F:ATP binding"/>
    <property type="evidence" value="ECO:0007669"/>
    <property type="project" value="UniProtKB-KW"/>
</dbReference>
<feature type="region of interest" description="Disordered" evidence="9">
    <location>
        <begin position="130"/>
        <end position="170"/>
    </location>
</feature>
<dbReference type="GO" id="GO:0015562">
    <property type="term" value="F:efflux transmembrane transporter activity"/>
    <property type="evidence" value="ECO:0007669"/>
    <property type="project" value="UniProtKB-ARBA"/>
</dbReference>
<keyword evidence="5" id="KW-0547">Nucleotide-binding</keyword>
<keyword evidence="4 10" id="KW-0812">Transmembrane</keyword>
<sequence length="964" mass="106921">MTLITMSTRHTRLVDIPSVHEKLFRANESRLPLISFLSPITTVSTAHPVPMISPLLEEEPENFENQTAKTSPRLEALLLSDEGIRATSKFTASFDHLLDRTPKCSDETVNGYMHAITDKNRHRNANVFEPDANVGFSEGDRNPTLVDHTASSGLEPQQPPASANVPASQPDALRTVHGGPPLAKHAATFRSPNLTRTSGSVLFTSPESQNNPTLGEIPSVIHNTTVRHLGAPDQDHFQHWGDTPSCTSPVSSTQDAAQCQHRTATRVSYGPTYPDGSKRYSRLDSLSSALSISGPFAQFSRDLMPSSPGTHASVVELPGYPRSGESVTSQTTYLSGSTLSFHHISYEVKLKKMPWSRPVTKTVLNDVSGLLRPGLNAIMGPTGSGKSSLLDVLAGRKDPRFLSGQVLVDGVPQPKNFKCISGYVVQDDIVMGTLTVRENLHFSAALRMTVRCSKAERRRKVDEIIEELGLTSVADSKIGTDLIRGVSGGERKRTNIGMELITDPPVLFLDEPTTGLDAFMAGQVIKTLKNLSRRGRTIIFSIHQPKYSIYKLFDSLTMVFRGRLVYHGRAKYAPIEYFLKLGYVCENHNNPSDFFMDILHGEAPHRPTGGPDSDTPLDEPEHIHLVGERLVKEWDESAEYELILKEVAAIAKRLHPDGAGPPGNGKSAITTDVSYAVPFCRQLNQVCWRTSLNLLRDPLASVVQTLVYLFFALSMGTVYFQMDTSLESGIQNRAGLFFFSTLQVVFVNLGSIELFIKERVLFIHENSSGYYRISAYFLSKILCDILPTKVLPVLLFMPICYWMVGLLPEVGAFFYFELLLSITTLAAAAIALFMSATFTLFGIANVVVSILFVFMMVFGGYLINLKSMAAWLSWLRYLSIFRYSMGGLLTAEMRSLTFCPVTNTSVPGAPDNRQCQSGTLYLRDQDLPYATAWDLWSNVFGQVLIMIFFYILCYVQLRRINKYK</sequence>
<feature type="transmembrane region" description="Helical" evidence="10">
    <location>
        <begin position="734"/>
        <end position="756"/>
    </location>
</feature>
<accession>A0A4S2M6N0</accession>
<dbReference type="Pfam" id="PF19055">
    <property type="entry name" value="ABC2_membrane_7"/>
    <property type="match status" value="1"/>
</dbReference>
<evidence type="ECO:0000313" key="12">
    <source>
        <dbReference type="EMBL" id="TGZ71876.1"/>
    </source>
</evidence>
<feature type="transmembrane region" description="Helical" evidence="10">
    <location>
        <begin position="840"/>
        <end position="863"/>
    </location>
</feature>
<evidence type="ECO:0000256" key="5">
    <source>
        <dbReference type="ARBA" id="ARBA00022741"/>
    </source>
</evidence>
<dbReference type="GO" id="GO:0016324">
    <property type="term" value="C:apical plasma membrane"/>
    <property type="evidence" value="ECO:0007669"/>
    <property type="project" value="UniProtKB-ARBA"/>
</dbReference>
<dbReference type="Gene3D" id="3.40.50.300">
    <property type="entry name" value="P-loop containing nucleotide triphosphate hydrolases"/>
    <property type="match status" value="1"/>
</dbReference>
<protein>
    <recommendedName>
        <fullName evidence="11">ABC transporter domain-containing protein</fullName>
    </recommendedName>
</protein>
<dbReference type="GO" id="GO:0016887">
    <property type="term" value="F:ATP hydrolysis activity"/>
    <property type="evidence" value="ECO:0007669"/>
    <property type="project" value="InterPro"/>
</dbReference>
<evidence type="ECO:0000256" key="8">
    <source>
        <dbReference type="ARBA" id="ARBA00023136"/>
    </source>
</evidence>
<evidence type="ECO:0000256" key="6">
    <source>
        <dbReference type="ARBA" id="ARBA00022840"/>
    </source>
</evidence>
<dbReference type="Pfam" id="PF01061">
    <property type="entry name" value="ABC2_membrane"/>
    <property type="match status" value="1"/>
</dbReference>
<dbReference type="InterPro" id="IPR050352">
    <property type="entry name" value="ABCG_transporters"/>
</dbReference>
<feature type="transmembrane region" description="Helical" evidence="10">
    <location>
        <begin position="810"/>
        <end position="833"/>
    </location>
</feature>
<comment type="similarity">
    <text evidence="2">Belongs to the ABC transporter superfamily. ABCG family. Eye pigment precursor importer (TC 3.A.1.204) subfamily.</text>
</comment>
<feature type="transmembrane region" description="Helical" evidence="10">
    <location>
        <begin position="935"/>
        <end position="955"/>
    </location>
</feature>
<evidence type="ECO:0000259" key="11">
    <source>
        <dbReference type="PROSITE" id="PS50893"/>
    </source>
</evidence>
<dbReference type="AlphaFoldDB" id="A0A4S2M6N0"/>
<evidence type="ECO:0000256" key="4">
    <source>
        <dbReference type="ARBA" id="ARBA00022692"/>
    </source>
</evidence>
<evidence type="ECO:0000256" key="10">
    <source>
        <dbReference type="SAM" id="Phobius"/>
    </source>
</evidence>
<dbReference type="FunFam" id="3.40.50.300:FF:000622">
    <property type="entry name" value="ATP-binding cassette sub-family G member 2"/>
    <property type="match status" value="1"/>
</dbReference>
<evidence type="ECO:0000256" key="1">
    <source>
        <dbReference type="ARBA" id="ARBA00004141"/>
    </source>
</evidence>
<dbReference type="PANTHER" id="PTHR48041:SF116">
    <property type="entry name" value="PROTEIN BROWN"/>
    <property type="match status" value="1"/>
</dbReference>
<dbReference type="OrthoDB" id="66620at2759"/>
<dbReference type="Proteomes" id="UP000308267">
    <property type="component" value="Unassembled WGS sequence"/>
</dbReference>
<dbReference type="SMART" id="SM00382">
    <property type="entry name" value="AAA"/>
    <property type="match status" value="1"/>
</dbReference>
<keyword evidence="8 10" id="KW-0472">Membrane</keyword>
<comment type="subcellular location">
    <subcellularLocation>
        <location evidence="1">Membrane</location>
        <topology evidence="1">Multi-pass membrane protein</topology>
    </subcellularLocation>
</comment>
<dbReference type="PROSITE" id="PS50893">
    <property type="entry name" value="ABC_TRANSPORTER_2"/>
    <property type="match status" value="1"/>
</dbReference>
<feature type="transmembrane region" description="Helical" evidence="10">
    <location>
        <begin position="699"/>
        <end position="722"/>
    </location>
</feature>
<dbReference type="EMBL" id="SJOL01004250">
    <property type="protein sequence ID" value="TGZ71876.1"/>
    <property type="molecule type" value="Genomic_DNA"/>
</dbReference>
<keyword evidence="13" id="KW-1185">Reference proteome</keyword>
<dbReference type="InterPro" id="IPR003439">
    <property type="entry name" value="ABC_transporter-like_ATP-bd"/>
</dbReference>
<dbReference type="InterPro" id="IPR027417">
    <property type="entry name" value="P-loop_NTPase"/>
</dbReference>
<keyword evidence="3" id="KW-0813">Transport</keyword>
<name>A0A4S2M6N0_OPIFE</name>
<dbReference type="InterPro" id="IPR003593">
    <property type="entry name" value="AAA+_ATPase"/>
</dbReference>
<evidence type="ECO:0000256" key="9">
    <source>
        <dbReference type="SAM" id="MobiDB-lite"/>
    </source>
</evidence>
<dbReference type="GO" id="GO:0008514">
    <property type="term" value="F:organic anion transmembrane transporter activity"/>
    <property type="evidence" value="ECO:0007669"/>
    <property type="project" value="UniProtKB-ARBA"/>
</dbReference>
<evidence type="ECO:0000256" key="2">
    <source>
        <dbReference type="ARBA" id="ARBA00005814"/>
    </source>
</evidence>
<dbReference type="SUPFAM" id="SSF52540">
    <property type="entry name" value="P-loop containing nucleoside triphosphate hydrolases"/>
    <property type="match status" value="1"/>
</dbReference>
<evidence type="ECO:0000313" key="13">
    <source>
        <dbReference type="Proteomes" id="UP000308267"/>
    </source>
</evidence>
<organism evidence="12 13">
    <name type="scientific">Opisthorchis felineus</name>
    <dbReference type="NCBI Taxonomy" id="147828"/>
    <lineage>
        <taxon>Eukaryota</taxon>
        <taxon>Metazoa</taxon>
        <taxon>Spiralia</taxon>
        <taxon>Lophotrochozoa</taxon>
        <taxon>Platyhelminthes</taxon>
        <taxon>Trematoda</taxon>
        <taxon>Digenea</taxon>
        <taxon>Opisthorchiida</taxon>
        <taxon>Opisthorchiata</taxon>
        <taxon>Opisthorchiidae</taxon>
        <taxon>Opisthorchis</taxon>
    </lineage>
</organism>
<keyword evidence="6" id="KW-0067">ATP-binding</keyword>
<gene>
    <name evidence="12" type="ORF">CRM22_002408</name>
</gene>
<feature type="domain" description="ABC transporter" evidence="11">
    <location>
        <begin position="348"/>
        <end position="586"/>
    </location>
</feature>
<comment type="caution">
    <text evidence="12">The sequence shown here is derived from an EMBL/GenBank/DDBJ whole genome shotgun (WGS) entry which is preliminary data.</text>
</comment>
<keyword evidence="7 10" id="KW-1133">Transmembrane helix</keyword>
<evidence type="ECO:0000256" key="7">
    <source>
        <dbReference type="ARBA" id="ARBA00022989"/>
    </source>
</evidence>
<dbReference type="GO" id="GO:0140359">
    <property type="term" value="F:ABC-type transporter activity"/>
    <property type="evidence" value="ECO:0007669"/>
    <property type="project" value="InterPro"/>
</dbReference>